<sequence>MNGEAWKTGEDGGVPVMGDIKLSSIITLSATTTTTTSPVSFPGPCTLSLGRGHGGAGRGGSGADNTPTRHNSGGRRDTDHAIDTVLPRTGTGTGVDWNDAELDWCGLNRGTGTGVDWNDAELDWCGLERETGTGVELERCGTGID</sequence>
<feature type="region of interest" description="Disordered" evidence="1">
    <location>
        <begin position="47"/>
        <end position="93"/>
    </location>
</feature>
<evidence type="ECO:0000313" key="3">
    <source>
        <dbReference type="Proteomes" id="UP001292094"/>
    </source>
</evidence>
<dbReference type="EMBL" id="JAWZYT010006285">
    <property type="protein sequence ID" value="KAK4288481.1"/>
    <property type="molecule type" value="Genomic_DNA"/>
</dbReference>
<feature type="compositionally biased region" description="Gly residues" evidence="1">
    <location>
        <begin position="51"/>
        <end position="62"/>
    </location>
</feature>
<keyword evidence="3" id="KW-1185">Reference proteome</keyword>
<protein>
    <submittedName>
        <fullName evidence="2">Uncharacterized protein</fullName>
    </submittedName>
</protein>
<name>A0AAE1NGT4_9EUCA</name>
<accession>A0AAE1NGT4</accession>
<dbReference type="AlphaFoldDB" id="A0AAE1NGT4"/>
<evidence type="ECO:0000313" key="2">
    <source>
        <dbReference type="EMBL" id="KAK4288481.1"/>
    </source>
</evidence>
<comment type="caution">
    <text evidence="2">The sequence shown here is derived from an EMBL/GenBank/DDBJ whole genome shotgun (WGS) entry which is preliminary data.</text>
</comment>
<reference evidence="2" key="1">
    <citation type="submission" date="2023-11" db="EMBL/GenBank/DDBJ databases">
        <title>Genome assemblies of two species of porcelain crab, Petrolisthes cinctipes and Petrolisthes manimaculis (Anomura: Porcellanidae).</title>
        <authorList>
            <person name="Angst P."/>
        </authorList>
    </citation>
    <scope>NUCLEOTIDE SEQUENCE</scope>
    <source>
        <strain evidence="2">PB745_02</strain>
        <tissue evidence="2">Gill</tissue>
    </source>
</reference>
<gene>
    <name evidence="2" type="ORF">Pmani_038491</name>
</gene>
<evidence type="ECO:0000256" key="1">
    <source>
        <dbReference type="SAM" id="MobiDB-lite"/>
    </source>
</evidence>
<organism evidence="2 3">
    <name type="scientific">Petrolisthes manimaculis</name>
    <dbReference type="NCBI Taxonomy" id="1843537"/>
    <lineage>
        <taxon>Eukaryota</taxon>
        <taxon>Metazoa</taxon>
        <taxon>Ecdysozoa</taxon>
        <taxon>Arthropoda</taxon>
        <taxon>Crustacea</taxon>
        <taxon>Multicrustacea</taxon>
        <taxon>Malacostraca</taxon>
        <taxon>Eumalacostraca</taxon>
        <taxon>Eucarida</taxon>
        <taxon>Decapoda</taxon>
        <taxon>Pleocyemata</taxon>
        <taxon>Anomura</taxon>
        <taxon>Galatheoidea</taxon>
        <taxon>Porcellanidae</taxon>
        <taxon>Petrolisthes</taxon>
    </lineage>
</organism>
<dbReference type="Proteomes" id="UP001292094">
    <property type="component" value="Unassembled WGS sequence"/>
</dbReference>
<proteinExistence type="predicted"/>